<protein>
    <submittedName>
        <fullName evidence="2">Uncharacterized protein</fullName>
    </submittedName>
</protein>
<dbReference type="AlphaFoldDB" id="A0A699XI07"/>
<proteinExistence type="predicted"/>
<feature type="non-terminal residue" evidence="2">
    <location>
        <position position="73"/>
    </location>
</feature>
<comment type="caution">
    <text evidence="2">The sequence shown here is derived from an EMBL/GenBank/DDBJ whole genome shotgun (WGS) entry which is preliminary data.</text>
</comment>
<dbReference type="EMBL" id="BKCJ011863125">
    <property type="protein sequence ID" value="GFD59287.1"/>
    <property type="molecule type" value="Genomic_DNA"/>
</dbReference>
<feature type="region of interest" description="Disordered" evidence="1">
    <location>
        <begin position="1"/>
        <end position="20"/>
    </location>
</feature>
<organism evidence="2">
    <name type="scientific">Tanacetum cinerariifolium</name>
    <name type="common">Dalmatian daisy</name>
    <name type="synonym">Chrysanthemum cinerariifolium</name>
    <dbReference type="NCBI Taxonomy" id="118510"/>
    <lineage>
        <taxon>Eukaryota</taxon>
        <taxon>Viridiplantae</taxon>
        <taxon>Streptophyta</taxon>
        <taxon>Embryophyta</taxon>
        <taxon>Tracheophyta</taxon>
        <taxon>Spermatophyta</taxon>
        <taxon>Magnoliopsida</taxon>
        <taxon>eudicotyledons</taxon>
        <taxon>Gunneridae</taxon>
        <taxon>Pentapetalae</taxon>
        <taxon>asterids</taxon>
        <taxon>campanulids</taxon>
        <taxon>Asterales</taxon>
        <taxon>Asteraceae</taxon>
        <taxon>Asteroideae</taxon>
        <taxon>Anthemideae</taxon>
        <taxon>Anthemidinae</taxon>
        <taxon>Tanacetum</taxon>
    </lineage>
</organism>
<gene>
    <name evidence="2" type="ORF">Tci_931256</name>
</gene>
<evidence type="ECO:0000256" key="1">
    <source>
        <dbReference type="SAM" id="MobiDB-lite"/>
    </source>
</evidence>
<accession>A0A699XI07</accession>
<name>A0A699XI07_TANCI</name>
<sequence length="73" mass="7905">LATSDSARRSSKPVGRTDEIGALEPKEGQTLILPWWSCAQLVGSCLYWLDKGRVKFFSQSLAGSQALDHGIVA</sequence>
<reference evidence="2" key="1">
    <citation type="journal article" date="2019" name="Sci. Rep.">
        <title>Draft genome of Tanacetum cinerariifolium, the natural source of mosquito coil.</title>
        <authorList>
            <person name="Yamashiro T."/>
            <person name="Shiraishi A."/>
            <person name="Satake H."/>
            <person name="Nakayama K."/>
        </authorList>
    </citation>
    <scope>NUCLEOTIDE SEQUENCE</scope>
</reference>
<feature type="non-terminal residue" evidence="2">
    <location>
        <position position="1"/>
    </location>
</feature>
<evidence type="ECO:0000313" key="2">
    <source>
        <dbReference type="EMBL" id="GFD59287.1"/>
    </source>
</evidence>